<evidence type="ECO:0000313" key="4">
    <source>
        <dbReference type="Proteomes" id="UP001642409"/>
    </source>
</evidence>
<keyword evidence="1" id="KW-1133">Transmembrane helix</keyword>
<evidence type="ECO:0000313" key="3">
    <source>
        <dbReference type="EMBL" id="CAL6057717.1"/>
    </source>
</evidence>
<feature type="transmembrane region" description="Helical" evidence="1">
    <location>
        <begin position="48"/>
        <end position="69"/>
    </location>
</feature>
<sequence length="109" mass="12485">MGLCQQLYIPLTQLSFILAWSTFQAHVFAGNILNVGEPASYPVIDGNIHLILQLLGLLLFALTICQQLYCYQDTKFINSSYFIMLIYYLQNLNINKVISGSIFLRQIYL</sequence>
<keyword evidence="1" id="KW-0472">Membrane</keyword>
<keyword evidence="1" id="KW-0812">Transmembrane</keyword>
<keyword evidence="4" id="KW-1185">Reference proteome</keyword>
<comment type="caution">
    <text evidence="2">The sequence shown here is derived from an EMBL/GenBank/DDBJ whole genome shotgun (WGS) entry which is preliminary data.</text>
</comment>
<reference evidence="3 4" key="2">
    <citation type="submission" date="2024-07" db="EMBL/GenBank/DDBJ databases">
        <authorList>
            <person name="Akdeniz Z."/>
        </authorList>
    </citation>
    <scope>NUCLEOTIDE SEQUENCE [LARGE SCALE GENOMIC DNA]</scope>
</reference>
<name>A0AA86THG6_9EUKA</name>
<protein>
    <submittedName>
        <fullName evidence="3">Hypothetical_protein</fullName>
    </submittedName>
</protein>
<accession>A0AA86THG6</accession>
<organism evidence="2">
    <name type="scientific">Hexamita inflata</name>
    <dbReference type="NCBI Taxonomy" id="28002"/>
    <lineage>
        <taxon>Eukaryota</taxon>
        <taxon>Metamonada</taxon>
        <taxon>Diplomonadida</taxon>
        <taxon>Hexamitidae</taxon>
        <taxon>Hexamitinae</taxon>
        <taxon>Hexamita</taxon>
    </lineage>
</organism>
<gene>
    <name evidence="3" type="ORF">HINF_LOCUS47642</name>
    <name evidence="2" type="ORF">HINF_LOCUS5355</name>
</gene>
<proteinExistence type="predicted"/>
<dbReference type="EMBL" id="CATOUU010000137">
    <property type="protein sequence ID" value="CAI9917710.1"/>
    <property type="molecule type" value="Genomic_DNA"/>
</dbReference>
<feature type="transmembrane region" description="Helical" evidence="1">
    <location>
        <begin position="7"/>
        <end position="28"/>
    </location>
</feature>
<dbReference type="Proteomes" id="UP001642409">
    <property type="component" value="Unassembled WGS sequence"/>
</dbReference>
<evidence type="ECO:0000313" key="2">
    <source>
        <dbReference type="EMBL" id="CAI9917710.1"/>
    </source>
</evidence>
<reference evidence="2" key="1">
    <citation type="submission" date="2023-06" db="EMBL/GenBank/DDBJ databases">
        <authorList>
            <person name="Kurt Z."/>
        </authorList>
    </citation>
    <scope>NUCLEOTIDE SEQUENCE</scope>
</reference>
<evidence type="ECO:0000256" key="1">
    <source>
        <dbReference type="SAM" id="Phobius"/>
    </source>
</evidence>
<dbReference type="EMBL" id="CAXDID020000215">
    <property type="protein sequence ID" value="CAL6057717.1"/>
    <property type="molecule type" value="Genomic_DNA"/>
</dbReference>
<dbReference type="AlphaFoldDB" id="A0AA86THG6"/>